<evidence type="ECO:0000313" key="2">
    <source>
        <dbReference type="Proteomes" id="UP000276133"/>
    </source>
</evidence>
<protein>
    <submittedName>
        <fullName evidence="1">Uncharacterized protein</fullName>
    </submittedName>
</protein>
<proteinExistence type="predicted"/>
<accession>A0A3M7R905</accession>
<organism evidence="1 2">
    <name type="scientific">Brachionus plicatilis</name>
    <name type="common">Marine rotifer</name>
    <name type="synonym">Brachionus muelleri</name>
    <dbReference type="NCBI Taxonomy" id="10195"/>
    <lineage>
        <taxon>Eukaryota</taxon>
        <taxon>Metazoa</taxon>
        <taxon>Spiralia</taxon>
        <taxon>Gnathifera</taxon>
        <taxon>Rotifera</taxon>
        <taxon>Eurotatoria</taxon>
        <taxon>Monogononta</taxon>
        <taxon>Pseudotrocha</taxon>
        <taxon>Ploima</taxon>
        <taxon>Brachionidae</taxon>
        <taxon>Brachionus</taxon>
    </lineage>
</organism>
<reference evidence="1 2" key="1">
    <citation type="journal article" date="2018" name="Sci. Rep.">
        <title>Genomic signatures of local adaptation to the degree of environmental predictability in rotifers.</title>
        <authorList>
            <person name="Franch-Gras L."/>
            <person name="Hahn C."/>
            <person name="Garcia-Roger E.M."/>
            <person name="Carmona M.J."/>
            <person name="Serra M."/>
            <person name="Gomez A."/>
        </authorList>
    </citation>
    <scope>NUCLEOTIDE SEQUENCE [LARGE SCALE GENOMIC DNA]</scope>
    <source>
        <strain evidence="1">HYR1</strain>
    </source>
</reference>
<dbReference type="EMBL" id="REGN01003936">
    <property type="protein sequence ID" value="RNA19949.1"/>
    <property type="molecule type" value="Genomic_DNA"/>
</dbReference>
<evidence type="ECO:0000313" key="1">
    <source>
        <dbReference type="EMBL" id="RNA19949.1"/>
    </source>
</evidence>
<comment type="caution">
    <text evidence="1">The sequence shown here is derived from an EMBL/GenBank/DDBJ whole genome shotgun (WGS) entry which is preliminary data.</text>
</comment>
<name>A0A3M7R905_BRAPC</name>
<dbReference type="AlphaFoldDB" id="A0A3M7R905"/>
<dbReference type="Proteomes" id="UP000276133">
    <property type="component" value="Unassembled WGS sequence"/>
</dbReference>
<sequence>MNKIQENKYRTIEKIGIESITRRVNERKRGSLIGFMESKSNTKYSKQVNDLMNEIEEIDKKKKLQIIENLNQINGLIQDEIIEFSKEKLLLKND</sequence>
<keyword evidence="2" id="KW-1185">Reference proteome</keyword>
<gene>
    <name evidence="1" type="ORF">BpHYR1_046559</name>
</gene>